<sequence>MQWDSIRTTLCCRNTLTALSQALALRTLMTQPPDTATIFISQPLWRNCTAGPFTRQPSVSADLCGFSGLFYGDSSSHCSNLTLQEVKQAKAYEGAVTACSNTSYGDFNGVCPKCTAALTSLRVEIMARFGKVKNENAETAICTVAAVVSIVAATLASSLRTEDIFQCLLLLDKLDPDYLKIKYALAEVVLAIVIATIAIALIIVLVKYVSKKKKGVKMKLGKSNKEQFPAWSGLYRFSTAEIEKAISCGGNESLGRGSAGHVFKGILPSGQPVAIKHIHQNNDHADSFRREVEGLSRIRHPNLVSLFGFCIQDDCRYLVYEYCAGKDTLLTWDKRVRILRDCAIALRYLHRNIDGCIVHRDIKLTNILLTETLEPKLSDFGLAKLLNMEESRVFTAIRGTIGYMDPEYMSNAKLTCASDIYSFGIVTLQILAGQKVIELNIVASDQLTRKAKDVNLGNRPIEDFEDPRLKGKYNKADFRSILSIAIMCVASSSKDRPDIEMVLHEMNKAWKNTDEFKRMKKTKQGSSSNNASATSPSLEEFRINM</sequence>
<feature type="domain" description="Protein kinase" evidence="7">
    <location>
        <begin position="248"/>
        <end position="507"/>
    </location>
</feature>
<dbReference type="InterPro" id="IPR011009">
    <property type="entry name" value="Kinase-like_dom_sf"/>
</dbReference>
<dbReference type="PROSITE" id="PS50011">
    <property type="entry name" value="PROTEIN_KINASE_DOM"/>
    <property type="match status" value="1"/>
</dbReference>
<protein>
    <recommendedName>
        <fullName evidence="7">Protein kinase domain-containing protein</fullName>
    </recommendedName>
</protein>
<keyword evidence="9" id="KW-1185">Reference proteome</keyword>
<feature type="transmembrane region" description="Helical" evidence="6">
    <location>
        <begin position="140"/>
        <end position="161"/>
    </location>
</feature>
<evidence type="ECO:0000256" key="6">
    <source>
        <dbReference type="SAM" id="Phobius"/>
    </source>
</evidence>
<dbReference type="Gramene" id="evm.model.06.1272">
    <property type="protein sequence ID" value="cds.evm.model.06.1272"/>
    <property type="gene ID" value="evm.TU.06.1272"/>
</dbReference>
<dbReference type="SMART" id="SM00220">
    <property type="entry name" value="S_TKc"/>
    <property type="match status" value="1"/>
</dbReference>
<dbReference type="EnsemblPlants" id="evm.model.06.1272">
    <property type="protein sequence ID" value="cds.evm.model.06.1272"/>
    <property type="gene ID" value="evm.TU.06.1272"/>
</dbReference>
<keyword evidence="6" id="KW-1133">Transmembrane helix</keyword>
<accession>A0A803PTS2</accession>
<evidence type="ECO:0000256" key="3">
    <source>
        <dbReference type="ARBA" id="ARBA00022777"/>
    </source>
</evidence>
<dbReference type="AlphaFoldDB" id="A0A803PTS2"/>
<dbReference type="EMBL" id="UZAU01000598">
    <property type="status" value="NOT_ANNOTATED_CDS"/>
    <property type="molecule type" value="Genomic_DNA"/>
</dbReference>
<keyword evidence="6" id="KW-0472">Membrane</keyword>
<dbReference type="Gene3D" id="3.30.200.20">
    <property type="entry name" value="Phosphorylase Kinase, domain 1"/>
    <property type="match status" value="1"/>
</dbReference>
<proteinExistence type="predicted"/>
<feature type="region of interest" description="Disordered" evidence="5">
    <location>
        <begin position="519"/>
        <end position="545"/>
    </location>
</feature>
<feature type="compositionally biased region" description="Low complexity" evidence="5">
    <location>
        <begin position="526"/>
        <end position="537"/>
    </location>
</feature>
<dbReference type="PANTHER" id="PTHR47973">
    <property type="entry name" value="CYSTEINE-RICH RECEPTOR-LIKE PROTEIN KINASE 3"/>
    <property type="match status" value="1"/>
</dbReference>
<keyword evidence="1" id="KW-0808">Transferase</keyword>
<dbReference type="InterPro" id="IPR000719">
    <property type="entry name" value="Prot_kinase_dom"/>
</dbReference>
<dbReference type="SUPFAM" id="SSF56112">
    <property type="entry name" value="Protein kinase-like (PK-like)"/>
    <property type="match status" value="1"/>
</dbReference>
<evidence type="ECO:0000256" key="4">
    <source>
        <dbReference type="ARBA" id="ARBA00022840"/>
    </source>
</evidence>
<reference evidence="8" key="1">
    <citation type="submission" date="2018-11" db="EMBL/GenBank/DDBJ databases">
        <authorList>
            <person name="Grassa J C."/>
        </authorList>
    </citation>
    <scope>NUCLEOTIDE SEQUENCE [LARGE SCALE GENOMIC DNA]</scope>
</reference>
<dbReference type="FunFam" id="1.10.510.10:FF:000530">
    <property type="entry name" value="probable receptor-like protein kinase At5g59700"/>
    <property type="match status" value="1"/>
</dbReference>
<dbReference type="GO" id="GO:0004672">
    <property type="term" value="F:protein kinase activity"/>
    <property type="evidence" value="ECO:0007669"/>
    <property type="project" value="InterPro"/>
</dbReference>
<keyword evidence="6" id="KW-0812">Transmembrane</keyword>
<dbReference type="OMA" id="YEYCSAG"/>
<dbReference type="InterPro" id="IPR008271">
    <property type="entry name" value="Ser/Thr_kinase_AS"/>
</dbReference>
<evidence type="ECO:0000313" key="9">
    <source>
        <dbReference type="Proteomes" id="UP000596661"/>
    </source>
</evidence>
<keyword evidence="4" id="KW-0067">ATP-binding</keyword>
<evidence type="ECO:0000256" key="2">
    <source>
        <dbReference type="ARBA" id="ARBA00022741"/>
    </source>
</evidence>
<evidence type="ECO:0000313" key="8">
    <source>
        <dbReference type="EnsemblPlants" id="cds.evm.model.06.1272"/>
    </source>
</evidence>
<organism evidence="8 9">
    <name type="scientific">Cannabis sativa</name>
    <name type="common">Hemp</name>
    <name type="synonym">Marijuana</name>
    <dbReference type="NCBI Taxonomy" id="3483"/>
    <lineage>
        <taxon>Eukaryota</taxon>
        <taxon>Viridiplantae</taxon>
        <taxon>Streptophyta</taxon>
        <taxon>Embryophyta</taxon>
        <taxon>Tracheophyta</taxon>
        <taxon>Spermatophyta</taxon>
        <taxon>Magnoliopsida</taxon>
        <taxon>eudicotyledons</taxon>
        <taxon>Gunneridae</taxon>
        <taxon>Pentapetalae</taxon>
        <taxon>rosids</taxon>
        <taxon>fabids</taxon>
        <taxon>Rosales</taxon>
        <taxon>Cannabaceae</taxon>
        <taxon>Cannabis</taxon>
    </lineage>
</organism>
<evidence type="ECO:0000256" key="1">
    <source>
        <dbReference type="ARBA" id="ARBA00022679"/>
    </source>
</evidence>
<dbReference type="Gene3D" id="1.10.510.10">
    <property type="entry name" value="Transferase(Phosphotransferase) domain 1"/>
    <property type="match status" value="1"/>
</dbReference>
<name>A0A803PTS2_CANSA</name>
<dbReference type="Proteomes" id="UP000596661">
    <property type="component" value="Chromosome 6"/>
</dbReference>
<reference evidence="8" key="2">
    <citation type="submission" date="2021-03" db="UniProtKB">
        <authorList>
            <consortium name="EnsemblPlants"/>
        </authorList>
    </citation>
    <scope>IDENTIFICATION</scope>
</reference>
<dbReference type="Pfam" id="PF00069">
    <property type="entry name" value="Pkinase"/>
    <property type="match status" value="1"/>
</dbReference>
<keyword evidence="3" id="KW-0418">Kinase</keyword>
<dbReference type="PROSITE" id="PS00108">
    <property type="entry name" value="PROTEIN_KINASE_ST"/>
    <property type="match status" value="1"/>
</dbReference>
<keyword evidence="2" id="KW-0547">Nucleotide-binding</keyword>
<dbReference type="InterPro" id="IPR052059">
    <property type="entry name" value="CR_Ser/Thr_kinase"/>
</dbReference>
<evidence type="ECO:0000259" key="7">
    <source>
        <dbReference type="PROSITE" id="PS50011"/>
    </source>
</evidence>
<evidence type="ECO:0000256" key="5">
    <source>
        <dbReference type="SAM" id="MobiDB-lite"/>
    </source>
</evidence>
<feature type="transmembrane region" description="Helical" evidence="6">
    <location>
        <begin position="181"/>
        <end position="209"/>
    </location>
</feature>
<dbReference type="GO" id="GO:0005524">
    <property type="term" value="F:ATP binding"/>
    <property type="evidence" value="ECO:0007669"/>
    <property type="project" value="UniProtKB-KW"/>
</dbReference>